<gene>
    <name evidence="6" type="ORF">RWH45_13190</name>
</gene>
<evidence type="ECO:0000313" key="6">
    <source>
        <dbReference type="EMBL" id="MDU0368173.1"/>
    </source>
</evidence>
<dbReference type="Gene3D" id="3.40.50.10310">
    <property type="entry name" value="Creatininase"/>
    <property type="match status" value="1"/>
</dbReference>
<dbReference type="Pfam" id="PF02633">
    <property type="entry name" value="Creatininase"/>
    <property type="match status" value="1"/>
</dbReference>
<name>A0ABU3T9Z0_9MICO</name>
<dbReference type="InterPro" id="IPR024087">
    <property type="entry name" value="Creatininase-like_sf"/>
</dbReference>
<dbReference type="SUPFAM" id="SSF102215">
    <property type="entry name" value="Creatininase"/>
    <property type="match status" value="1"/>
</dbReference>
<dbReference type="Proteomes" id="UP001263371">
    <property type="component" value="Unassembled WGS sequence"/>
</dbReference>
<reference evidence="6 7" key="1">
    <citation type="submission" date="2023-09" db="EMBL/GenBank/DDBJ databases">
        <title>Microbacterium fusihabitans sp. nov., Microbacterium phycihabitans sp. nov., and Microbacterium cervinum sp. nov., isolated from dried seaweeds of beach.</title>
        <authorList>
            <person name="Lee S.D."/>
        </authorList>
    </citation>
    <scope>NUCLEOTIDE SEQUENCE [LARGE SCALE GENOMIC DNA]</scope>
    <source>
        <strain evidence="6 7">KSW4-17</strain>
    </source>
</reference>
<dbReference type="EMBL" id="JAWDIS010000003">
    <property type="protein sequence ID" value="MDU0368173.1"/>
    <property type="molecule type" value="Genomic_DNA"/>
</dbReference>
<dbReference type="PANTHER" id="PTHR35005:SF1">
    <property type="entry name" value="2-AMINO-5-FORMYLAMINO-6-RIBOSYLAMINOPYRIMIDIN-4(3H)-ONE 5'-MONOPHOSPHATE DEFORMYLASE"/>
    <property type="match status" value="1"/>
</dbReference>
<comment type="caution">
    <text evidence="6">The sequence shown here is derived from an EMBL/GenBank/DDBJ whole genome shotgun (WGS) entry which is preliminary data.</text>
</comment>
<dbReference type="InterPro" id="IPR003785">
    <property type="entry name" value="Creatininase/forma_Hydrolase"/>
</dbReference>
<proteinExistence type="inferred from homology"/>
<evidence type="ECO:0000256" key="1">
    <source>
        <dbReference type="ARBA" id="ARBA00001947"/>
    </source>
</evidence>
<organism evidence="6 7">
    <name type="scientific">Microbacterium galbum</name>
    <dbReference type="NCBI Taxonomy" id="3075994"/>
    <lineage>
        <taxon>Bacteria</taxon>
        <taxon>Bacillati</taxon>
        <taxon>Actinomycetota</taxon>
        <taxon>Actinomycetes</taxon>
        <taxon>Micrococcales</taxon>
        <taxon>Microbacteriaceae</taxon>
        <taxon>Microbacterium</taxon>
    </lineage>
</organism>
<keyword evidence="3" id="KW-0378">Hydrolase</keyword>
<evidence type="ECO:0000256" key="4">
    <source>
        <dbReference type="ARBA" id="ARBA00022833"/>
    </source>
</evidence>
<comment type="similarity">
    <text evidence="5">Belongs to the creatininase superfamily.</text>
</comment>
<dbReference type="RefSeq" id="WP_315995358.1">
    <property type="nucleotide sequence ID" value="NZ_JAWDIS010000003.1"/>
</dbReference>
<keyword evidence="4" id="KW-0862">Zinc</keyword>
<keyword evidence="7" id="KW-1185">Reference proteome</keyword>
<evidence type="ECO:0000256" key="3">
    <source>
        <dbReference type="ARBA" id="ARBA00022801"/>
    </source>
</evidence>
<evidence type="ECO:0000313" key="7">
    <source>
        <dbReference type="Proteomes" id="UP001263371"/>
    </source>
</evidence>
<comment type="cofactor">
    <cofactor evidence="1">
        <name>Zn(2+)</name>
        <dbReference type="ChEBI" id="CHEBI:29105"/>
    </cofactor>
</comment>
<evidence type="ECO:0000256" key="2">
    <source>
        <dbReference type="ARBA" id="ARBA00022723"/>
    </source>
</evidence>
<dbReference type="PANTHER" id="PTHR35005">
    <property type="entry name" value="3-DEHYDRO-SCYLLO-INOSOSE HYDROLASE"/>
    <property type="match status" value="1"/>
</dbReference>
<sequence>MLELAGASSADVREHVAAGGRLAVLAVGALEAHGPHLPLSTDTIVAERIARAVAERCDGALLPAIAYGETWATSGYPGTISLSPETVRALALDIVRGAAASGLDRVVIVNGDFGNRLPLAAAARDLAAEGLRVLVLDHPGLADAADAVRESAPAAPGMNHAEEIETSMVLASAPELVRMERAEPEYPAFPVDFGLRPVRLHEIGASAVFGDPRPATAEKGERLFAAVIDAAVAQVERFVAG</sequence>
<protein>
    <submittedName>
        <fullName evidence="6">Creatininase family protein</fullName>
    </submittedName>
</protein>
<accession>A0ABU3T9Z0</accession>
<evidence type="ECO:0000256" key="5">
    <source>
        <dbReference type="ARBA" id="ARBA00024029"/>
    </source>
</evidence>
<keyword evidence="2" id="KW-0479">Metal-binding</keyword>